<evidence type="ECO:0000256" key="1">
    <source>
        <dbReference type="SAM" id="SignalP"/>
    </source>
</evidence>
<dbReference type="EMBL" id="SWAU01000180">
    <property type="protein sequence ID" value="TKA95481.1"/>
    <property type="molecule type" value="Genomic_DNA"/>
</dbReference>
<sequence>MIRTILICMALATPAMAQGFDRVSEREAFVGLIAGKSLKRFGVTLEVSPGGGITGSAFGQPVTGAWRWRDGLFCRDLFFGARDLGPNCQVVALKGSTLRFIADEGAGDHADLRIE</sequence>
<feature type="signal peptide" evidence="1">
    <location>
        <begin position="1"/>
        <end position="17"/>
    </location>
</feature>
<keyword evidence="1" id="KW-0732">Signal</keyword>
<accession>A0A4U0YZN7</accession>
<reference evidence="2 3" key="1">
    <citation type="submission" date="2019-04" db="EMBL/GenBank/DDBJ databases">
        <title>Crypto-aerobic microbial life in anoxic (sulfidic) marine sediments.</title>
        <authorList>
            <person name="Bhattacharya S."/>
            <person name="Roy C."/>
            <person name="Mondal N."/>
            <person name="Sarkar J."/>
            <person name="Mandal S."/>
            <person name="Rameez M.J."/>
            <person name="Ghosh W."/>
        </authorList>
    </citation>
    <scope>NUCLEOTIDE SEQUENCE [LARGE SCALE GENOMIC DNA]</scope>
    <source>
        <strain evidence="2 3">SBBC</strain>
    </source>
</reference>
<proteinExistence type="predicted"/>
<dbReference type="AlphaFoldDB" id="A0A4U0YZN7"/>
<gene>
    <name evidence="2" type="ORF">FAZ78_16600</name>
</gene>
<name>A0A4U0YZN7_9RHOB</name>
<organism evidence="2 3">
    <name type="scientific">Cereibacter changlensis</name>
    <dbReference type="NCBI Taxonomy" id="402884"/>
    <lineage>
        <taxon>Bacteria</taxon>
        <taxon>Pseudomonadati</taxon>
        <taxon>Pseudomonadota</taxon>
        <taxon>Alphaproteobacteria</taxon>
        <taxon>Rhodobacterales</taxon>
        <taxon>Paracoccaceae</taxon>
        <taxon>Cereibacter</taxon>
    </lineage>
</organism>
<evidence type="ECO:0000313" key="3">
    <source>
        <dbReference type="Proteomes" id="UP000306340"/>
    </source>
</evidence>
<dbReference type="Proteomes" id="UP000306340">
    <property type="component" value="Unassembled WGS sequence"/>
</dbReference>
<comment type="caution">
    <text evidence="2">The sequence shown here is derived from an EMBL/GenBank/DDBJ whole genome shotgun (WGS) entry which is preliminary data.</text>
</comment>
<dbReference type="RefSeq" id="WP_136793570.1">
    <property type="nucleotide sequence ID" value="NZ_SWAU01000180.1"/>
</dbReference>
<protein>
    <submittedName>
        <fullName evidence="2">Dihydrodipicolinate reductase</fullName>
    </submittedName>
</protein>
<evidence type="ECO:0000313" key="2">
    <source>
        <dbReference type="EMBL" id="TKA95481.1"/>
    </source>
</evidence>
<feature type="chain" id="PRO_5020629360" evidence="1">
    <location>
        <begin position="18"/>
        <end position="115"/>
    </location>
</feature>